<dbReference type="PANTHER" id="PTHR24173:SF1">
    <property type="entry name" value="ANKYRIN REPEAT DOMAIN-CONTAINING PROTEIN 33B"/>
    <property type="match status" value="1"/>
</dbReference>
<evidence type="ECO:0000256" key="1">
    <source>
        <dbReference type="ARBA" id="ARBA00022737"/>
    </source>
</evidence>
<dbReference type="Pfam" id="PF00023">
    <property type="entry name" value="Ank"/>
    <property type="match status" value="1"/>
</dbReference>
<evidence type="ECO:0000313" key="5">
    <source>
        <dbReference type="Proteomes" id="UP000694923"/>
    </source>
</evidence>
<dbReference type="PANTHER" id="PTHR24173">
    <property type="entry name" value="ANKYRIN REPEAT CONTAINING"/>
    <property type="match status" value="1"/>
</dbReference>
<dbReference type="Pfam" id="PF12796">
    <property type="entry name" value="Ank_2"/>
    <property type="match status" value="1"/>
</dbReference>
<dbReference type="PROSITE" id="PS50297">
    <property type="entry name" value="ANK_REP_REGION"/>
    <property type="match status" value="1"/>
</dbReference>
<dbReference type="SUPFAM" id="SSF48403">
    <property type="entry name" value="Ankyrin repeat"/>
    <property type="match status" value="1"/>
</dbReference>
<gene>
    <name evidence="6" type="primary">ANKRD33B</name>
</gene>
<feature type="repeat" description="ANK" evidence="3">
    <location>
        <begin position="170"/>
        <end position="202"/>
    </location>
</feature>
<evidence type="ECO:0000256" key="2">
    <source>
        <dbReference type="ARBA" id="ARBA00023043"/>
    </source>
</evidence>
<reference evidence="6" key="1">
    <citation type="submission" date="2025-08" db="UniProtKB">
        <authorList>
            <consortium name="RefSeq"/>
        </authorList>
    </citation>
    <scope>IDENTIFICATION</scope>
</reference>
<dbReference type="Proteomes" id="UP000694923">
    <property type="component" value="Unplaced"/>
</dbReference>
<name>A0ABM0RFP8_GALVR</name>
<dbReference type="PROSITE" id="PS50088">
    <property type="entry name" value="ANK_REPEAT"/>
    <property type="match status" value="1"/>
</dbReference>
<sequence length="476" mass="51742">MSGTSENRVRVEWAGLGEKLGGGKPVRRTASGSPGFGSDSSFPPSPAPIAWSPSLHPRCAWWPARLSASVICDLSVCAVNASDSPPPPRQSLGKAADWRASTRTGLIVACYHGFVDAVVALAECPHVDVNWQDSEGNTALITAAQAGHATITNYLLNYFPGLDLERRNAFGFTALMKAAMQGRTECIRALMLAGADMQARDPRRGMSPPEWAAYTGRGEAVRLMQRLLERPCPEQFGEKYKPELPLEPETALKPPGSKSCLQRLAECVRSLLPSRPGRGLEDGGVLDHMVRMTTSLYSPAVAIGCQTVCPENPPCVGKRRLAVQEILAARGSQDPRAREGDKAEDTEQDVRTSQASGASGEGTPRASLPPAPPLGARRPSPSSRKASLLPLQLLRRSSVRPGVVVPKVRISKAPAPTFQPERASRKGSTKDSGHLQIPKWRYKEVKEEKRRAEEAERKRLEEAHKARRASPWRKRT</sequence>
<dbReference type="GeneID" id="103597389"/>
<keyword evidence="5" id="KW-1185">Reference proteome</keyword>
<feature type="compositionally biased region" description="Basic residues" evidence="4">
    <location>
        <begin position="465"/>
        <end position="476"/>
    </location>
</feature>
<feature type="region of interest" description="Disordered" evidence="4">
    <location>
        <begin position="1"/>
        <end position="43"/>
    </location>
</feature>
<feature type="compositionally biased region" description="Basic and acidic residues" evidence="4">
    <location>
        <begin position="333"/>
        <end position="350"/>
    </location>
</feature>
<feature type="compositionally biased region" description="Low complexity" evidence="4">
    <location>
        <begin position="374"/>
        <end position="389"/>
    </location>
</feature>
<dbReference type="SMART" id="SM00248">
    <property type="entry name" value="ANK"/>
    <property type="match status" value="3"/>
</dbReference>
<feature type="compositionally biased region" description="Basic and acidic residues" evidence="4">
    <location>
        <begin position="422"/>
        <end position="433"/>
    </location>
</feature>
<feature type="region of interest" description="Disordered" evidence="4">
    <location>
        <begin position="329"/>
        <end position="389"/>
    </location>
</feature>
<feature type="region of interest" description="Disordered" evidence="4">
    <location>
        <begin position="414"/>
        <end position="476"/>
    </location>
</feature>
<feature type="compositionally biased region" description="Low complexity" evidence="4">
    <location>
        <begin position="30"/>
        <end position="43"/>
    </location>
</feature>
<accession>A0ABM0RFP8</accession>
<feature type="compositionally biased region" description="Basic and acidic residues" evidence="4">
    <location>
        <begin position="441"/>
        <end position="464"/>
    </location>
</feature>
<dbReference type="InterPro" id="IPR036770">
    <property type="entry name" value="Ankyrin_rpt-contain_sf"/>
</dbReference>
<protein>
    <submittedName>
        <fullName evidence="6">Ankyrin repeat domain-containing protein 33B</fullName>
    </submittedName>
</protein>
<keyword evidence="1" id="KW-0677">Repeat</keyword>
<organism evidence="5 6">
    <name type="scientific">Galeopterus variegatus</name>
    <name type="common">Malayan flying lemur</name>
    <name type="synonym">Cynocephalus variegatus</name>
    <dbReference type="NCBI Taxonomy" id="482537"/>
    <lineage>
        <taxon>Eukaryota</taxon>
        <taxon>Metazoa</taxon>
        <taxon>Chordata</taxon>
        <taxon>Craniata</taxon>
        <taxon>Vertebrata</taxon>
        <taxon>Euteleostomi</taxon>
        <taxon>Mammalia</taxon>
        <taxon>Eutheria</taxon>
        <taxon>Euarchontoglires</taxon>
        <taxon>Dermoptera</taxon>
        <taxon>Cynocephalidae</taxon>
        <taxon>Galeopterus</taxon>
    </lineage>
</organism>
<keyword evidence="2 3" id="KW-0040">ANK repeat</keyword>
<evidence type="ECO:0000313" key="6">
    <source>
        <dbReference type="RefSeq" id="XP_008579439.1"/>
    </source>
</evidence>
<proteinExistence type="predicted"/>
<evidence type="ECO:0000256" key="3">
    <source>
        <dbReference type="PROSITE-ProRule" id="PRU00023"/>
    </source>
</evidence>
<dbReference type="InterPro" id="IPR002110">
    <property type="entry name" value="Ankyrin_rpt"/>
</dbReference>
<dbReference type="Gene3D" id="1.25.40.20">
    <property type="entry name" value="Ankyrin repeat-containing domain"/>
    <property type="match status" value="1"/>
</dbReference>
<dbReference type="RefSeq" id="XP_008579439.1">
    <property type="nucleotide sequence ID" value="XM_008581217.1"/>
</dbReference>
<evidence type="ECO:0000256" key="4">
    <source>
        <dbReference type="SAM" id="MobiDB-lite"/>
    </source>
</evidence>